<organism evidence="1">
    <name type="scientific">Trypanosoma congolense (strain IL3000)</name>
    <dbReference type="NCBI Taxonomy" id="1068625"/>
    <lineage>
        <taxon>Eukaryota</taxon>
        <taxon>Discoba</taxon>
        <taxon>Euglenozoa</taxon>
        <taxon>Kinetoplastea</taxon>
        <taxon>Metakinetoplastina</taxon>
        <taxon>Trypanosomatida</taxon>
        <taxon>Trypanosomatidae</taxon>
        <taxon>Trypanosoma</taxon>
        <taxon>Nannomonas</taxon>
    </lineage>
</organism>
<proteinExistence type="predicted"/>
<gene>
    <name evidence="1" type="ORF">TCIL3000_5_1040</name>
</gene>
<accession>G0UMK0</accession>
<dbReference type="VEuPathDB" id="TriTrypDB:TcIL3000_5_1040"/>
<dbReference type="EMBL" id="HE575318">
    <property type="protein sequence ID" value="CCC90408.1"/>
    <property type="molecule type" value="Genomic_DNA"/>
</dbReference>
<evidence type="ECO:0000313" key="1">
    <source>
        <dbReference type="EMBL" id="CCC90408.1"/>
    </source>
</evidence>
<sequence>MCFPQNQKGRKIVSAIPGEGRKKRDLHAASEHVRIKSRKKGRNANRHTWGDCSQWETYPNHFVFRLCHILHAFDGAPHLPFSFFFFPYLLALPSPLPLTHITALVRLPLHTHFPSSSRSLPHKALTHRTAPLSIFVFPCPCMHVGVCRPFHSVFSLVQLACRPSFSSASLEQWKHTGISVGERSIRI</sequence>
<reference evidence="1" key="1">
    <citation type="journal article" date="2012" name="Proc. Natl. Acad. Sci. U.S.A.">
        <title>Antigenic diversity is generated by distinct evolutionary mechanisms in African trypanosome species.</title>
        <authorList>
            <person name="Jackson A.P."/>
            <person name="Berry A."/>
            <person name="Aslett M."/>
            <person name="Allison H.C."/>
            <person name="Burton P."/>
            <person name="Vavrova-Anderson J."/>
            <person name="Brown R."/>
            <person name="Browne H."/>
            <person name="Corton N."/>
            <person name="Hauser H."/>
            <person name="Gamble J."/>
            <person name="Gilderthorp R."/>
            <person name="Marcello L."/>
            <person name="McQuillan J."/>
            <person name="Otto T.D."/>
            <person name="Quail M.A."/>
            <person name="Sanders M.J."/>
            <person name="van Tonder A."/>
            <person name="Ginger M.L."/>
            <person name="Field M.C."/>
            <person name="Barry J.D."/>
            <person name="Hertz-Fowler C."/>
            <person name="Berriman M."/>
        </authorList>
    </citation>
    <scope>NUCLEOTIDE SEQUENCE</scope>
    <source>
        <strain evidence="1">IL3000</strain>
    </source>
</reference>
<protein>
    <submittedName>
        <fullName evidence="1">Uncharacterized protein</fullName>
    </submittedName>
</protein>
<name>G0UMK0_TRYCI</name>
<dbReference type="AlphaFoldDB" id="G0UMK0"/>